<protein>
    <submittedName>
        <fullName evidence="5">Putative ABC transport system ATP-binding protein</fullName>
    </submittedName>
</protein>
<keyword evidence="2" id="KW-0547">Nucleotide-binding</keyword>
<feature type="domain" description="ABC transporter" evidence="4">
    <location>
        <begin position="25"/>
        <end position="257"/>
    </location>
</feature>
<keyword evidence="3 5" id="KW-0067">ATP-binding</keyword>
<accession>A0A1H2TZ52</accession>
<dbReference type="PROSITE" id="PS50893">
    <property type="entry name" value="ABC_TRANSPORTER_2"/>
    <property type="match status" value="1"/>
</dbReference>
<dbReference type="OrthoDB" id="9802264at2"/>
<dbReference type="EMBL" id="FNNZ01000004">
    <property type="protein sequence ID" value="SDW49216.1"/>
    <property type="molecule type" value="Genomic_DNA"/>
</dbReference>
<evidence type="ECO:0000256" key="3">
    <source>
        <dbReference type="ARBA" id="ARBA00022840"/>
    </source>
</evidence>
<evidence type="ECO:0000313" key="5">
    <source>
        <dbReference type="EMBL" id="SDW49216.1"/>
    </source>
</evidence>
<dbReference type="InterPro" id="IPR015854">
    <property type="entry name" value="ABC_transpr_LolD-like"/>
</dbReference>
<dbReference type="InterPro" id="IPR027417">
    <property type="entry name" value="P-loop_NTPase"/>
</dbReference>
<dbReference type="InterPro" id="IPR003593">
    <property type="entry name" value="AAA+_ATPase"/>
</dbReference>
<dbReference type="PANTHER" id="PTHR24220">
    <property type="entry name" value="IMPORT ATP-BINDING PROTEIN"/>
    <property type="match status" value="1"/>
</dbReference>
<evidence type="ECO:0000256" key="2">
    <source>
        <dbReference type="ARBA" id="ARBA00022741"/>
    </source>
</evidence>
<dbReference type="Gene3D" id="3.40.50.300">
    <property type="entry name" value="P-loop containing nucleotide triphosphate hydrolases"/>
    <property type="match status" value="1"/>
</dbReference>
<dbReference type="SUPFAM" id="SSF52540">
    <property type="entry name" value="P-loop containing nucleoside triphosphate hydrolases"/>
    <property type="match status" value="1"/>
</dbReference>
<dbReference type="InterPro" id="IPR003439">
    <property type="entry name" value="ABC_transporter-like_ATP-bd"/>
</dbReference>
<dbReference type="SMART" id="SM00382">
    <property type="entry name" value="AAA"/>
    <property type="match status" value="1"/>
</dbReference>
<dbReference type="GO" id="GO:0022857">
    <property type="term" value="F:transmembrane transporter activity"/>
    <property type="evidence" value="ECO:0007669"/>
    <property type="project" value="TreeGrafter"/>
</dbReference>
<dbReference type="InterPro" id="IPR017911">
    <property type="entry name" value="MacB-like_ATP-bd"/>
</dbReference>
<keyword evidence="1" id="KW-0813">Transport</keyword>
<name>A0A1H2TZ52_THIRO</name>
<proteinExistence type="predicted"/>
<dbReference type="Pfam" id="PF00005">
    <property type="entry name" value="ABC_tran"/>
    <property type="match status" value="1"/>
</dbReference>
<dbReference type="AlphaFoldDB" id="A0A1H2TZ52"/>
<evidence type="ECO:0000256" key="1">
    <source>
        <dbReference type="ARBA" id="ARBA00022448"/>
    </source>
</evidence>
<dbReference type="STRING" id="1058.SAMN05421783_104242"/>
<dbReference type="Proteomes" id="UP000198816">
    <property type="component" value="Unassembled WGS sequence"/>
</dbReference>
<gene>
    <name evidence="5" type="ORF">SAMN05421783_104242</name>
</gene>
<dbReference type="GO" id="GO:0016887">
    <property type="term" value="F:ATP hydrolysis activity"/>
    <property type="evidence" value="ECO:0007669"/>
    <property type="project" value="InterPro"/>
</dbReference>
<dbReference type="GO" id="GO:0005524">
    <property type="term" value="F:ATP binding"/>
    <property type="evidence" value="ECO:0007669"/>
    <property type="project" value="UniProtKB-KW"/>
</dbReference>
<evidence type="ECO:0000259" key="4">
    <source>
        <dbReference type="PROSITE" id="PS50893"/>
    </source>
</evidence>
<dbReference type="CDD" id="cd03255">
    <property type="entry name" value="ABC_MJ0796_LolCDE_FtsE"/>
    <property type="match status" value="1"/>
</dbReference>
<reference evidence="6" key="1">
    <citation type="submission" date="2016-10" db="EMBL/GenBank/DDBJ databases">
        <authorList>
            <person name="Varghese N."/>
            <person name="Submissions S."/>
        </authorList>
    </citation>
    <scope>NUCLEOTIDE SEQUENCE [LARGE SCALE GENOMIC DNA]</scope>
    <source>
        <strain evidence="6">DSM 217</strain>
    </source>
</reference>
<keyword evidence="6" id="KW-1185">Reference proteome</keyword>
<dbReference type="PANTHER" id="PTHR24220:SF611">
    <property type="entry name" value="ATP-BINDING COMPONENT OF ABC TRANSPORTER-RELATED"/>
    <property type="match status" value="1"/>
</dbReference>
<evidence type="ECO:0000313" key="6">
    <source>
        <dbReference type="Proteomes" id="UP000198816"/>
    </source>
</evidence>
<dbReference type="GO" id="GO:0005886">
    <property type="term" value="C:plasma membrane"/>
    <property type="evidence" value="ECO:0007669"/>
    <property type="project" value="TreeGrafter"/>
</dbReference>
<organism evidence="5 6">
    <name type="scientific">Thiocapsa roseopersicina</name>
    <dbReference type="NCBI Taxonomy" id="1058"/>
    <lineage>
        <taxon>Bacteria</taxon>
        <taxon>Pseudomonadati</taxon>
        <taxon>Pseudomonadota</taxon>
        <taxon>Gammaproteobacteria</taxon>
        <taxon>Chromatiales</taxon>
        <taxon>Chromatiaceae</taxon>
        <taxon>Thiocapsa</taxon>
    </lineage>
</organism>
<sequence>MTLSVGMLEARGNLGEPGGNPSPVISIRDLAFRWRRGAPVVLAIDHLEIARGERVFIEGPSGSGKTTLLSLLAGVVKAEQGSLRILGQPLECMGAVRRDHFRADHVGYVFQMFNLIPYLSLVENVTLPCRFSRLRRVRVLARAGCGGRSARCLDEEALRLLDHLDMAEAARSKRSVTELSVGQQQRVAAARALMGSPEILIADEPTSALDSDRREAFIKLLFRECAETRMSLIFVSHDAALEPLFDRTVRLAEINRALGSKPLGD</sequence>